<gene>
    <name evidence="4" type="ORF">Tci_289919</name>
</gene>
<dbReference type="PANTHER" id="PTHR24559:SF427">
    <property type="entry name" value="RNA-DIRECTED DNA POLYMERASE"/>
    <property type="match status" value="1"/>
</dbReference>
<proteinExistence type="predicted"/>
<dbReference type="InterPro" id="IPR000477">
    <property type="entry name" value="RT_dom"/>
</dbReference>
<keyword evidence="2" id="KW-1133">Transmembrane helix</keyword>
<name>A0A699H3S6_TANCI</name>
<dbReference type="InterPro" id="IPR053134">
    <property type="entry name" value="RNA-dir_DNA_polymerase"/>
</dbReference>
<dbReference type="InterPro" id="IPR036397">
    <property type="entry name" value="RNaseH_sf"/>
</dbReference>
<feature type="compositionally biased region" description="Polar residues" evidence="1">
    <location>
        <begin position="296"/>
        <end position="306"/>
    </location>
</feature>
<dbReference type="Gene3D" id="3.10.10.10">
    <property type="entry name" value="HIV Type 1 Reverse Transcriptase, subunit A, domain 1"/>
    <property type="match status" value="1"/>
</dbReference>
<feature type="compositionally biased region" description="Low complexity" evidence="1">
    <location>
        <begin position="275"/>
        <end position="285"/>
    </location>
</feature>
<dbReference type="Gene3D" id="3.30.420.10">
    <property type="entry name" value="Ribonuclease H-like superfamily/Ribonuclease H"/>
    <property type="match status" value="1"/>
</dbReference>
<keyword evidence="2" id="KW-0812">Transmembrane</keyword>
<feature type="region of interest" description="Disordered" evidence="1">
    <location>
        <begin position="575"/>
        <end position="630"/>
    </location>
</feature>
<feature type="region of interest" description="Disordered" evidence="1">
    <location>
        <begin position="250"/>
        <end position="314"/>
    </location>
</feature>
<keyword evidence="4" id="KW-0695">RNA-directed DNA polymerase</keyword>
<dbReference type="InterPro" id="IPR043128">
    <property type="entry name" value="Rev_trsase/Diguanyl_cyclase"/>
</dbReference>
<accession>A0A699H3S6</accession>
<dbReference type="GO" id="GO:0016787">
    <property type="term" value="F:hydrolase activity"/>
    <property type="evidence" value="ECO:0007669"/>
    <property type="project" value="UniProtKB-KW"/>
</dbReference>
<evidence type="ECO:0000259" key="3">
    <source>
        <dbReference type="Pfam" id="PF00078"/>
    </source>
</evidence>
<keyword evidence="4" id="KW-0808">Transferase</keyword>
<dbReference type="GO" id="GO:0004519">
    <property type="term" value="F:endonuclease activity"/>
    <property type="evidence" value="ECO:0007669"/>
    <property type="project" value="UniProtKB-KW"/>
</dbReference>
<dbReference type="EMBL" id="BKCJ010093730">
    <property type="protein sequence ID" value="GEX17944.1"/>
    <property type="molecule type" value="Genomic_DNA"/>
</dbReference>
<evidence type="ECO:0000313" key="4">
    <source>
        <dbReference type="EMBL" id="GEX17944.1"/>
    </source>
</evidence>
<feature type="compositionally biased region" description="Polar residues" evidence="1">
    <location>
        <begin position="712"/>
        <end position="732"/>
    </location>
</feature>
<dbReference type="Gene3D" id="3.30.70.270">
    <property type="match status" value="1"/>
</dbReference>
<feature type="region of interest" description="Disordered" evidence="1">
    <location>
        <begin position="650"/>
        <end position="675"/>
    </location>
</feature>
<sequence>MVAHIISILSDSSKKTVGSHVPRVILFGAIPAIILVILEVPIEVPIALVGPLVAPEVGAVFVISPTRVLDLVDYSSFSDSDPSEDSLPPVLELPLVSPFLYSDDSEADSESEPAEQRPERHESLAVHDAMVSRWRDMVASRPSSLSESSSYDTFAPSSEFPLALIVAPPEIDRRPAIFIPPDEAIPFSRPYHTQPNGPRKLLTASKRVGPFSAHRLAWRCVSHHSSDRHSLPYCTLDSYSSGSSLDSLSDSPLVHSSGCDTSGQAHSRPPNRVASSRSFDSSSHSAGPSRKRCRSPVTTVQSSTPILRSIAPTHADLLPPRKRFRDSYSPEDIIEEHMEIGTADAETVADLSIGDGVGAHIKDGVEIKVDPRVELIVDEDVPDHDVDEGAADITYETLEDLVQRTMTNTHSGTTPAAIEEMINLMATKMEEGMEMEITMGMIEKMESKLWNLTVKNNVLAAYTQRFQELIMLCTKIFPEKEDQVERFIGGNLDNIQRNMIAAKPTRLYYFQAHTRTEIQQFRDRLIQQMESLRESIQERAKHKREYDRRMSDRMMQSIKGNADSSKELDVGLVVTESNETESERHVLNSRSGNDTHTDDVDINSVNDKQPMAEVDRNTTPESTDMSHRGGEIDQNADVKKFTPYYLPKVRESAPAKPHHVNAPSSFRNSKKESYGSNNMAQNYYLEEAKKKTQAKNRNLKPKEMPYAKTHHTPNACTPKPRSNNQTSRNWPASKSCEEILKAMQKADHSRNHSSFLDLKHFVCSACQKCVFNANHDACITKFLKEVNSRAKIQPNKTRNSNKLVDLTSQTQIPGRKIVTRHSFSPNKSSAVHEKTNTPRSCLSENMRIVPTEMELILEQTQQGISHEVSKDSILQAGNPVKEILLKFNLPDHSDEVFKLENFKKGALLKLFKLSNQERAMHCEMWKVQQGWTLDQRLTKGHYKSDYLKLNDQNCGNKTGNKNGIGEARGKAYVLGGGDANPDSNVITEDLPGLPPTRQVEFQIDLVYGAAPVARAPYRLAPSKLQEMSTQLQELSDKEFIRPSSSPWGTSVLFVKRKDGSFYMCIDYREINKLIVKNRYPLPRINDLFDQLQGSSVYSKIDLRSGYHQLRVRDEDISKMAFRTLYGHYEFQVTPFGLTNTLAAFMDLMNQWLGAVLMQKEKVIAYASRQINIHEKNYTTHDLEFGAVIEARKEENYRTEDLCGMIKKLEPRANRTLCLKNRSWIPCFGDLRALIMHESRKSKKGWDRHLHLVEFSYNNSYHTSIKAAPFEALYGRKRRSPVCWAEVGDTQLTGPEIVHETTEKIIQIKKRIQATRNRQKSYIDKRQRLRRVHSTFHVSNLKKCFIDEPLAISLDEIQINDKLNFIEEPVEIMDREVKQLKQSRISIVKVGCNKEDDRTRIGLIVVLLDGLIVNEI</sequence>
<keyword evidence="4" id="KW-0548">Nucleotidyltransferase</keyword>
<feature type="compositionally biased region" description="Acidic residues" evidence="1">
    <location>
        <begin position="103"/>
        <end position="113"/>
    </location>
</feature>
<feature type="region of interest" description="Disordered" evidence="1">
    <location>
        <begin position="692"/>
        <end position="733"/>
    </location>
</feature>
<keyword evidence="2" id="KW-0472">Membrane</keyword>
<dbReference type="CDD" id="cd01647">
    <property type="entry name" value="RT_LTR"/>
    <property type="match status" value="1"/>
</dbReference>
<protein>
    <submittedName>
        <fullName evidence="4">Putative reverse transcriptase domain-containing protein</fullName>
    </submittedName>
</protein>
<evidence type="ECO:0000256" key="2">
    <source>
        <dbReference type="SAM" id="Phobius"/>
    </source>
</evidence>
<reference evidence="4" key="1">
    <citation type="journal article" date="2019" name="Sci. Rep.">
        <title>Draft genome of Tanacetum cinerariifolium, the natural source of mosquito coil.</title>
        <authorList>
            <person name="Yamashiro T."/>
            <person name="Shiraishi A."/>
            <person name="Satake H."/>
            <person name="Nakayama K."/>
        </authorList>
    </citation>
    <scope>NUCLEOTIDE SEQUENCE</scope>
</reference>
<dbReference type="GO" id="GO:0003964">
    <property type="term" value="F:RNA-directed DNA polymerase activity"/>
    <property type="evidence" value="ECO:0007669"/>
    <property type="project" value="UniProtKB-KW"/>
</dbReference>
<feature type="region of interest" description="Disordered" evidence="1">
    <location>
        <begin position="103"/>
        <end position="122"/>
    </location>
</feature>
<comment type="caution">
    <text evidence="4">The sequence shown here is derived from an EMBL/GenBank/DDBJ whole genome shotgun (WGS) entry which is preliminary data.</text>
</comment>
<dbReference type="PANTHER" id="PTHR24559">
    <property type="entry name" value="TRANSPOSON TY3-I GAG-POL POLYPROTEIN"/>
    <property type="match status" value="1"/>
</dbReference>
<dbReference type="SUPFAM" id="SSF56672">
    <property type="entry name" value="DNA/RNA polymerases"/>
    <property type="match status" value="1"/>
</dbReference>
<feature type="compositionally biased region" description="Basic and acidic residues" evidence="1">
    <location>
        <begin position="613"/>
        <end position="630"/>
    </location>
</feature>
<dbReference type="Pfam" id="PF00078">
    <property type="entry name" value="RVT_1"/>
    <property type="match status" value="1"/>
</dbReference>
<organism evidence="4">
    <name type="scientific">Tanacetum cinerariifolium</name>
    <name type="common">Dalmatian daisy</name>
    <name type="synonym">Chrysanthemum cinerariifolium</name>
    <dbReference type="NCBI Taxonomy" id="118510"/>
    <lineage>
        <taxon>Eukaryota</taxon>
        <taxon>Viridiplantae</taxon>
        <taxon>Streptophyta</taxon>
        <taxon>Embryophyta</taxon>
        <taxon>Tracheophyta</taxon>
        <taxon>Spermatophyta</taxon>
        <taxon>Magnoliopsida</taxon>
        <taxon>eudicotyledons</taxon>
        <taxon>Gunneridae</taxon>
        <taxon>Pentapetalae</taxon>
        <taxon>asterids</taxon>
        <taxon>campanulids</taxon>
        <taxon>Asterales</taxon>
        <taxon>Asteraceae</taxon>
        <taxon>Asteroideae</taxon>
        <taxon>Anthemideae</taxon>
        <taxon>Anthemidinae</taxon>
        <taxon>Tanacetum</taxon>
    </lineage>
</organism>
<feature type="non-terminal residue" evidence="4">
    <location>
        <position position="1415"/>
    </location>
</feature>
<feature type="domain" description="Reverse transcriptase" evidence="3">
    <location>
        <begin position="1055"/>
        <end position="1166"/>
    </location>
</feature>
<feature type="transmembrane region" description="Helical" evidence="2">
    <location>
        <begin position="21"/>
        <end position="38"/>
    </location>
</feature>
<evidence type="ECO:0000256" key="1">
    <source>
        <dbReference type="SAM" id="MobiDB-lite"/>
    </source>
</evidence>
<dbReference type="GO" id="GO:0003676">
    <property type="term" value="F:nucleic acid binding"/>
    <property type="evidence" value="ECO:0007669"/>
    <property type="project" value="InterPro"/>
</dbReference>
<dbReference type="InterPro" id="IPR043502">
    <property type="entry name" value="DNA/RNA_pol_sf"/>
</dbReference>